<dbReference type="EMBL" id="MU069487">
    <property type="protein sequence ID" value="KAF5841357.1"/>
    <property type="molecule type" value="Genomic_DNA"/>
</dbReference>
<proteinExistence type="inferred from homology"/>
<feature type="region of interest" description="Disordered" evidence="8">
    <location>
        <begin position="864"/>
        <end position="893"/>
    </location>
</feature>
<dbReference type="CDD" id="cd01635">
    <property type="entry name" value="Glycosyltransferase_GTB-type"/>
    <property type="match status" value="1"/>
</dbReference>
<dbReference type="InterPro" id="IPR044525">
    <property type="entry name" value="DGDG1/2"/>
</dbReference>
<evidence type="ECO:0000256" key="8">
    <source>
        <dbReference type="SAM" id="MobiDB-lite"/>
    </source>
</evidence>
<keyword evidence="6" id="KW-0808">Transferase</keyword>
<protein>
    <recommendedName>
        <fullName evidence="11">Digalactosyldiacylglycerol synthase</fullName>
    </recommendedName>
</protein>
<feature type="compositionally biased region" description="Basic residues" evidence="8">
    <location>
        <begin position="865"/>
        <end position="875"/>
    </location>
</feature>
<feature type="region of interest" description="Disordered" evidence="8">
    <location>
        <begin position="188"/>
        <end position="318"/>
    </location>
</feature>
<feature type="region of interest" description="Disordered" evidence="8">
    <location>
        <begin position="103"/>
        <end position="143"/>
    </location>
</feature>
<dbReference type="Pfam" id="PF13692">
    <property type="entry name" value="Glyco_trans_1_4"/>
    <property type="match status" value="1"/>
</dbReference>
<sequence length="893" mass="98515">MLDSHTPHTHSFNKHRVDFGGPAPAAEWSFQRAIQDASKSANSLMEHAKANNPHVKNLLDMRNQWESSLRDEAQKRLGVFQPPPLLGTSLLAAEDWALLSRVGGTPGASHSTKASHSSGSSMKRSASANSLTDGPGTLAASQHSNHKLSRAWAWGEGSVQQAAMGYNFQNEANLFGRRHFGAALRAPSLVEEEKEEESEAKHEAASARKKGSSSPEEAGQTGGAIVPHRRRFSLGTPEKSSSNSGSAPNCKSRRSFGLRRSCGSSQQLSTDAADESSSSAQQESASPSPSPYSPDSGTLQPPLPLAQQSLQPHPNYELGLPRVTTAPLLQELGENFNNQAVRNIQAMKLAIQNAQLSMQQTASNCQQNLQALSNILQHNFQANTGLQSALDHSRAMVTWSVVNNSSDPMGGALIPWSIFPHYLRAREADAQQGSEEHSHGQANKSPSDWVSPLEQYMTHLEFKQHQRQIAAGSIRDPGRQVAIVTTASLPWLTGTAVNPLLRAAYLASEGNRKVTLVLPWLSPMDQGRVFPGSMQFESPEQQENFVREWAQHRTGLDCNFKVTFYPGRYAAEKGSILPVGDITSVIPDHEADVAVLEEPEHLNWYHHGTRWTDKFNHVVGVMHTNYLDYARREDNGNVKEMLLKHINAWVCRVHCHKVIKLSDAVQPLPRQDTMFIHGVSPAFLRVGEAKAEAARQGQQPFKKGVYFLGKVLWAKGYTELLDRLNEHERRTGEHVPVDVYGTGPDAKAVEEEARRRQLSMHFNPGRDHADQSIQDYKVFVNPSLSDVVATTTAEALAMGKWVVCADHPSNKFFGRFNNCLIYRCEQERPQGVTCQCFLPWHLSALPPPTSSWLNQRLPHLLPGGGRHKEHAHAWRPRQPSLGEGPGQHPACCA</sequence>
<keyword evidence="10" id="KW-1185">Reference proteome</keyword>
<keyword evidence="7" id="KW-0472">Membrane</keyword>
<evidence type="ECO:0008006" key="11">
    <source>
        <dbReference type="Google" id="ProtNLM"/>
    </source>
</evidence>
<comment type="similarity">
    <text evidence="3">Belongs to the glycosyltransferase group 1 family. Glycosyltransferase 4 subfamily.</text>
</comment>
<feature type="compositionally biased region" description="Basic and acidic residues" evidence="8">
    <location>
        <begin position="427"/>
        <end position="439"/>
    </location>
</feature>
<comment type="caution">
    <text evidence="9">The sequence shown here is derived from an EMBL/GenBank/DDBJ whole genome shotgun (WGS) entry which is preliminary data.</text>
</comment>
<evidence type="ECO:0000313" key="9">
    <source>
        <dbReference type="EMBL" id="KAF5841357.1"/>
    </source>
</evidence>
<comment type="subcellular location">
    <subcellularLocation>
        <location evidence="2">Membrane</location>
    </subcellularLocation>
    <subcellularLocation>
        <location evidence="1">Plastid</location>
        <location evidence="1">Chloroplast</location>
    </subcellularLocation>
</comment>
<accession>A0ABQ7H3B1</accession>
<gene>
    <name evidence="9" type="ORF">DUNSADRAFT_13225</name>
</gene>
<dbReference type="PANTHER" id="PTHR46132:SF1">
    <property type="entry name" value="DIGALACTOSYLDIACYLGLYCEROL SYNTHASE 2, CHLOROPLASTIC"/>
    <property type="match status" value="1"/>
</dbReference>
<feature type="region of interest" description="Disordered" evidence="8">
    <location>
        <begin position="427"/>
        <end position="449"/>
    </location>
</feature>
<dbReference type="Gene3D" id="3.40.50.2000">
    <property type="entry name" value="Glycogen Phosphorylase B"/>
    <property type="match status" value="1"/>
</dbReference>
<feature type="compositionally biased region" description="Low complexity" evidence="8">
    <location>
        <begin position="275"/>
        <end position="312"/>
    </location>
</feature>
<evidence type="ECO:0000256" key="1">
    <source>
        <dbReference type="ARBA" id="ARBA00004229"/>
    </source>
</evidence>
<evidence type="ECO:0000313" key="10">
    <source>
        <dbReference type="Proteomes" id="UP000815325"/>
    </source>
</evidence>
<evidence type="ECO:0000256" key="5">
    <source>
        <dbReference type="ARBA" id="ARBA00022640"/>
    </source>
</evidence>
<feature type="compositionally biased region" description="Polar residues" evidence="8">
    <location>
        <begin position="238"/>
        <end position="249"/>
    </location>
</feature>
<dbReference type="Proteomes" id="UP000815325">
    <property type="component" value="Unassembled WGS sequence"/>
</dbReference>
<keyword evidence="5" id="KW-0934">Plastid</keyword>
<dbReference type="PANTHER" id="PTHR46132">
    <property type="entry name" value="DIGALACTOSYLDIACYLGLYCEROL SYNTHASE 2, CHLOROPLASTIC"/>
    <property type="match status" value="1"/>
</dbReference>
<evidence type="ECO:0000256" key="4">
    <source>
        <dbReference type="ARBA" id="ARBA00022528"/>
    </source>
</evidence>
<dbReference type="SUPFAM" id="SSF53756">
    <property type="entry name" value="UDP-Glycosyltransferase/glycogen phosphorylase"/>
    <property type="match status" value="1"/>
</dbReference>
<keyword evidence="4" id="KW-0150">Chloroplast</keyword>
<evidence type="ECO:0000256" key="2">
    <source>
        <dbReference type="ARBA" id="ARBA00004370"/>
    </source>
</evidence>
<name>A0ABQ7H3B1_DUNSA</name>
<evidence type="ECO:0000256" key="6">
    <source>
        <dbReference type="ARBA" id="ARBA00022679"/>
    </source>
</evidence>
<feature type="compositionally biased region" description="Low complexity" evidence="8">
    <location>
        <begin position="107"/>
        <end position="130"/>
    </location>
</feature>
<organism evidence="9 10">
    <name type="scientific">Dunaliella salina</name>
    <name type="common">Green alga</name>
    <name type="synonym">Protococcus salinus</name>
    <dbReference type="NCBI Taxonomy" id="3046"/>
    <lineage>
        <taxon>Eukaryota</taxon>
        <taxon>Viridiplantae</taxon>
        <taxon>Chlorophyta</taxon>
        <taxon>core chlorophytes</taxon>
        <taxon>Chlorophyceae</taxon>
        <taxon>CS clade</taxon>
        <taxon>Chlamydomonadales</taxon>
        <taxon>Dunaliellaceae</taxon>
        <taxon>Dunaliella</taxon>
    </lineage>
</organism>
<evidence type="ECO:0000256" key="7">
    <source>
        <dbReference type="ARBA" id="ARBA00023136"/>
    </source>
</evidence>
<reference evidence="9" key="1">
    <citation type="submission" date="2017-08" db="EMBL/GenBank/DDBJ databases">
        <authorList>
            <person name="Polle J.E."/>
            <person name="Barry K."/>
            <person name="Cushman J."/>
            <person name="Schmutz J."/>
            <person name="Tran D."/>
            <person name="Hathwaick L.T."/>
            <person name="Yim W.C."/>
            <person name="Jenkins J."/>
            <person name="Mckie-Krisberg Z.M."/>
            <person name="Prochnik S."/>
            <person name="Lindquist E."/>
            <person name="Dockter R.B."/>
            <person name="Adam C."/>
            <person name="Molina H."/>
            <person name="Bunkerborg J."/>
            <person name="Jin E."/>
            <person name="Buchheim M."/>
            <person name="Magnuson J."/>
        </authorList>
    </citation>
    <scope>NUCLEOTIDE SEQUENCE</scope>
    <source>
        <strain evidence="9">CCAP 19/18</strain>
    </source>
</reference>
<evidence type="ECO:0000256" key="3">
    <source>
        <dbReference type="ARBA" id="ARBA00009481"/>
    </source>
</evidence>